<evidence type="ECO:0000313" key="11">
    <source>
        <dbReference type="EMBL" id="MCW3789446.1"/>
    </source>
</evidence>
<dbReference type="EC" id="2.4.2.21" evidence="3 10"/>
<dbReference type="InterPro" id="IPR023195">
    <property type="entry name" value="Nict_dMeBzImd_PRibTrfase_N"/>
</dbReference>
<evidence type="ECO:0000256" key="5">
    <source>
        <dbReference type="ARBA" id="ARBA00022573"/>
    </source>
</evidence>
<dbReference type="RefSeq" id="WP_301192997.1">
    <property type="nucleotide sequence ID" value="NZ_JAPDPJ010000111.1"/>
</dbReference>
<dbReference type="HAMAP" id="MF_00230">
    <property type="entry name" value="CobT"/>
    <property type="match status" value="1"/>
</dbReference>
<comment type="caution">
    <text evidence="11">The sequence shown here is derived from an EMBL/GenBank/DDBJ whole genome shotgun (WGS) entry which is preliminary data.</text>
</comment>
<dbReference type="Gene3D" id="1.10.1610.10">
    <property type="match status" value="1"/>
</dbReference>
<keyword evidence="12" id="KW-1185">Reference proteome</keyword>
<accession>A0AAE3M903</accession>
<comment type="function">
    <text evidence="10">Catalyzes the synthesis of alpha-ribazole-5'-phosphate from nicotinate mononucleotide (NAMN) and 5,6-dimethylbenzimidazole (DMB).</text>
</comment>
<dbReference type="InterPro" id="IPR017846">
    <property type="entry name" value="Nict_dMeBzImd_PRibTrfase_bact"/>
</dbReference>
<keyword evidence="7 10" id="KW-0808">Transferase</keyword>
<name>A0AAE3M903_9BACT</name>
<organism evidence="11 12">
    <name type="scientific">Plebeiibacterium sediminum</name>
    <dbReference type="NCBI Taxonomy" id="2992112"/>
    <lineage>
        <taxon>Bacteria</taxon>
        <taxon>Pseudomonadati</taxon>
        <taxon>Bacteroidota</taxon>
        <taxon>Bacteroidia</taxon>
        <taxon>Marinilabiliales</taxon>
        <taxon>Marinilabiliaceae</taxon>
        <taxon>Plebeiibacterium</taxon>
    </lineage>
</organism>
<dbReference type="NCBIfam" id="TIGR03160">
    <property type="entry name" value="cobT_DBIPRT"/>
    <property type="match status" value="1"/>
</dbReference>
<dbReference type="Proteomes" id="UP001209229">
    <property type="component" value="Unassembled WGS sequence"/>
</dbReference>
<dbReference type="Gene3D" id="3.40.50.10210">
    <property type="match status" value="1"/>
</dbReference>
<dbReference type="EMBL" id="JAPDPJ010000111">
    <property type="protein sequence ID" value="MCW3789446.1"/>
    <property type="molecule type" value="Genomic_DNA"/>
</dbReference>
<protein>
    <recommendedName>
        <fullName evidence="4 10">Nicotinate-nucleotide--dimethylbenzimidazole phosphoribosyltransferase</fullName>
        <shortName evidence="10">NN:DBI PRT</shortName>
        <ecNumber evidence="3 10">2.4.2.21</ecNumber>
    </recommendedName>
    <alternativeName>
        <fullName evidence="8 10">N(1)-alpha-phosphoribosyltransferase</fullName>
    </alternativeName>
</protein>
<evidence type="ECO:0000256" key="4">
    <source>
        <dbReference type="ARBA" id="ARBA00015486"/>
    </source>
</evidence>
<dbReference type="GO" id="GO:0008939">
    <property type="term" value="F:nicotinate-nucleotide-dimethylbenzimidazole phosphoribosyltransferase activity"/>
    <property type="evidence" value="ECO:0007669"/>
    <property type="project" value="UniProtKB-UniRule"/>
</dbReference>
<dbReference type="AlphaFoldDB" id="A0AAE3M903"/>
<evidence type="ECO:0000256" key="2">
    <source>
        <dbReference type="ARBA" id="ARBA00007110"/>
    </source>
</evidence>
<gene>
    <name evidence="10 11" type="primary">cobT</name>
    <name evidence="11" type="ORF">OM075_23490</name>
</gene>
<dbReference type="PANTHER" id="PTHR43463">
    <property type="entry name" value="NICOTINATE-NUCLEOTIDE--DIMETHYLBENZIMIDAZOLE PHOSPHORIBOSYLTRANSFERASE"/>
    <property type="match status" value="1"/>
</dbReference>
<dbReference type="InterPro" id="IPR036087">
    <property type="entry name" value="Nict_dMeBzImd_PRibTrfase_sf"/>
</dbReference>
<evidence type="ECO:0000256" key="3">
    <source>
        <dbReference type="ARBA" id="ARBA00011991"/>
    </source>
</evidence>
<sequence length="352" mass="37715">MIDFNIKPLSNELDSEIKYKIDHKTKPLGSLGLLEKIAYQICRIQETTTPELSNPHIVLVGSDHAICEEGVSPCPQEITWQQMLNFANGGGGIGLFSNVYNMKLKVVDAGVNYNFSGIDNIVDAKIKNGSGNFLQSSAMTLEECNNAIANGAKIVSELHQQGCNVVGFGEMGIGNTSPASVLMHLFCNIPLEKCVGAGSGLDKNGVSKKLETLQKAVDNHPNLTDPIEILAQFGGLEIATIAGGMLKAAELKMLILNDGFIITSALLAAQAINSNVMDYVIHSHHSKEGGHALMMEYFKAEPVLNLDLRLGEGTGAAIAYPIIQGAVAMINNMTSFEEAEITDTTDQGIRVL</sequence>
<proteinExistence type="inferred from homology"/>
<reference evidence="11" key="1">
    <citation type="submission" date="2022-10" db="EMBL/GenBank/DDBJ databases">
        <authorList>
            <person name="Yu W.X."/>
        </authorList>
    </citation>
    <scope>NUCLEOTIDE SEQUENCE</scope>
    <source>
        <strain evidence="11">AAT</strain>
    </source>
</reference>
<dbReference type="CDD" id="cd02439">
    <property type="entry name" value="DMB-PRT_CobT"/>
    <property type="match status" value="1"/>
</dbReference>
<dbReference type="SUPFAM" id="SSF52733">
    <property type="entry name" value="Nicotinate mononucleotide:5,6-dimethylbenzimidazole phosphoribosyltransferase (CobT)"/>
    <property type="match status" value="1"/>
</dbReference>
<evidence type="ECO:0000313" key="12">
    <source>
        <dbReference type="Proteomes" id="UP001209229"/>
    </source>
</evidence>
<comment type="similarity">
    <text evidence="2 10">Belongs to the CobT family.</text>
</comment>
<evidence type="ECO:0000256" key="10">
    <source>
        <dbReference type="HAMAP-Rule" id="MF_00230"/>
    </source>
</evidence>
<evidence type="ECO:0000256" key="6">
    <source>
        <dbReference type="ARBA" id="ARBA00022676"/>
    </source>
</evidence>
<comment type="pathway">
    <text evidence="1 10">Nucleoside biosynthesis; alpha-ribazole biosynthesis; alpha-ribazole from 5,6-dimethylbenzimidazole: step 1/2.</text>
</comment>
<dbReference type="InterPro" id="IPR003200">
    <property type="entry name" value="Nict_dMeBzImd_PRibTrfase"/>
</dbReference>
<keyword evidence="5 10" id="KW-0169">Cobalamin biosynthesis</keyword>
<dbReference type="Pfam" id="PF02277">
    <property type="entry name" value="DBI_PRT"/>
    <property type="match status" value="1"/>
</dbReference>
<evidence type="ECO:0000256" key="1">
    <source>
        <dbReference type="ARBA" id="ARBA00005049"/>
    </source>
</evidence>
<evidence type="ECO:0000256" key="8">
    <source>
        <dbReference type="ARBA" id="ARBA00030686"/>
    </source>
</evidence>
<evidence type="ECO:0000256" key="7">
    <source>
        <dbReference type="ARBA" id="ARBA00022679"/>
    </source>
</evidence>
<dbReference type="PANTHER" id="PTHR43463:SF1">
    <property type="entry name" value="NICOTINATE-NUCLEOTIDE--DIMETHYLBENZIMIDAZOLE PHOSPHORIBOSYLTRANSFERASE"/>
    <property type="match status" value="1"/>
</dbReference>
<evidence type="ECO:0000256" key="9">
    <source>
        <dbReference type="ARBA" id="ARBA00047340"/>
    </source>
</evidence>
<dbReference type="FunFam" id="3.40.50.10210:FF:000001">
    <property type="entry name" value="Nicotinate-nucleotide--dimethylbenzimidazole phosphoribosyltransferase"/>
    <property type="match status" value="1"/>
</dbReference>
<keyword evidence="6 10" id="KW-0328">Glycosyltransferase</keyword>
<dbReference type="GO" id="GO:0009236">
    <property type="term" value="P:cobalamin biosynthetic process"/>
    <property type="evidence" value="ECO:0007669"/>
    <property type="project" value="UniProtKB-UniRule"/>
</dbReference>
<feature type="active site" description="Proton acceptor" evidence="10">
    <location>
        <position position="312"/>
    </location>
</feature>
<comment type="catalytic activity">
    <reaction evidence="9 10">
        <text>5,6-dimethylbenzimidazole + nicotinate beta-D-ribonucleotide = alpha-ribazole 5'-phosphate + nicotinate + H(+)</text>
        <dbReference type="Rhea" id="RHEA:11196"/>
        <dbReference type="ChEBI" id="CHEBI:15378"/>
        <dbReference type="ChEBI" id="CHEBI:15890"/>
        <dbReference type="ChEBI" id="CHEBI:32544"/>
        <dbReference type="ChEBI" id="CHEBI:57502"/>
        <dbReference type="ChEBI" id="CHEBI:57918"/>
        <dbReference type="EC" id="2.4.2.21"/>
    </reaction>
</comment>
<dbReference type="NCBIfam" id="NF000996">
    <property type="entry name" value="PRK00105.1"/>
    <property type="match status" value="1"/>
</dbReference>